<dbReference type="SUPFAM" id="SSF47384">
    <property type="entry name" value="Homodimeric domain of signal transducing histidine kinase"/>
    <property type="match status" value="1"/>
</dbReference>
<feature type="region of interest" description="Disordered" evidence="10">
    <location>
        <begin position="588"/>
        <end position="659"/>
    </location>
</feature>
<dbReference type="GO" id="GO:0005886">
    <property type="term" value="C:plasma membrane"/>
    <property type="evidence" value="ECO:0007669"/>
    <property type="project" value="UniProtKB-SubCell"/>
</dbReference>
<evidence type="ECO:0000256" key="10">
    <source>
        <dbReference type="SAM" id="MobiDB-lite"/>
    </source>
</evidence>
<name>A0A1C5ATN0_9ACTN</name>
<evidence type="ECO:0000256" key="4">
    <source>
        <dbReference type="ARBA" id="ARBA00022553"/>
    </source>
</evidence>
<dbReference type="InterPro" id="IPR050736">
    <property type="entry name" value="Sensor_HK_Regulatory"/>
</dbReference>
<dbReference type="Pfam" id="PF02518">
    <property type="entry name" value="HATPase_c"/>
    <property type="match status" value="1"/>
</dbReference>
<dbReference type="InterPro" id="IPR003660">
    <property type="entry name" value="HAMP_dom"/>
</dbReference>
<dbReference type="FunFam" id="3.30.565.10:FF:000006">
    <property type="entry name" value="Sensor histidine kinase WalK"/>
    <property type="match status" value="1"/>
</dbReference>
<dbReference type="Proteomes" id="UP000183585">
    <property type="component" value="Unassembled WGS sequence"/>
</dbReference>
<feature type="domain" description="Histidine kinase" evidence="11">
    <location>
        <begin position="372"/>
        <end position="586"/>
    </location>
</feature>
<evidence type="ECO:0000256" key="1">
    <source>
        <dbReference type="ARBA" id="ARBA00000085"/>
    </source>
</evidence>
<evidence type="ECO:0000256" key="6">
    <source>
        <dbReference type="ARBA" id="ARBA00022692"/>
    </source>
</evidence>
<comment type="catalytic activity">
    <reaction evidence="1">
        <text>ATP + protein L-histidine = ADP + protein N-phospho-L-histidine.</text>
        <dbReference type="EC" id="2.7.13.3"/>
    </reaction>
</comment>
<organism evidence="13 14">
    <name type="scientific">Micromonospora carbonacea</name>
    <dbReference type="NCBI Taxonomy" id="47853"/>
    <lineage>
        <taxon>Bacteria</taxon>
        <taxon>Bacillati</taxon>
        <taxon>Actinomycetota</taxon>
        <taxon>Actinomycetes</taxon>
        <taxon>Micromonosporales</taxon>
        <taxon>Micromonosporaceae</taxon>
        <taxon>Micromonospora</taxon>
    </lineage>
</organism>
<evidence type="ECO:0000259" key="12">
    <source>
        <dbReference type="PROSITE" id="PS50885"/>
    </source>
</evidence>
<dbReference type="InterPro" id="IPR036890">
    <property type="entry name" value="HATPase_C_sf"/>
</dbReference>
<keyword evidence="6" id="KW-0812">Transmembrane</keyword>
<keyword evidence="8" id="KW-0472">Membrane</keyword>
<dbReference type="Gene3D" id="3.30.565.10">
    <property type="entry name" value="Histidine kinase-like ATPase, C-terminal domain"/>
    <property type="match status" value="1"/>
</dbReference>
<dbReference type="CDD" id="cd06225">
    <property type="entry name" value="HAMP"/>
    <property type="match status" value="1"/>
</dbReference>
<evidence type="ECO:0000256" key="3">
    <source>
        <dbReference type="ARBA" id="ARBA00012438"/>
    </source>
</evidence>
<evidence type="ECO:0000256" key="9">
    <source>
        <dbReference type="ARBA" id="ARBA00023012"/>
    </source>
</evidence>
<dbReference type="AlphaFoldDB" id="A0A1C5ATN0"/>
<dbReference type="PROSITE" id="PS50109">
    <property type="entry name" value="HIS_KIN"/>
    <property type="match status" value="1"/>
</dbReference>
<dbReference type="PANTHER" id="PTHR43711">
    <property type="entry name" value="TWO-COMPONENT HISTIDINE KINASE"/>
    <property type="match status" value="1"/>
</dbReference>
<keyword evidence="5" id="KW-0808">Transferase</keyword>
<keyword evidence="8" id="KW-1133">Transmembrane helix</keyword>
<evidence type="ECO:0000256" key="2">
    <source>
        <dbReference type="ARBA" id="ARBA00004236"/>
    </source>
</evidence>
<evidence type="ECO:0000259" key="11">
    <source>
        <dbReference type="PROSITE" id="PS50109"/>
    </source>
</evidence>
<dbReference type="InterPro" id="IPR004358">
    <property type="entry name" value="Sig_transdc_His_kin-like_C"/>
</dbReference>
<proteinExistence type="predicted"/>
<sequence>MPPHRSLVVRLLATSLLVAVCAILATTWLAVQSTTRAIRQEQGRSLADDKSIYDTMVGYAATHRDWSQVAPVLAERAGKLERRITLMTPDRQVIADSAPQGPSLHGARPSATVDPLQVDLGLTGGTERIDPRVLGPYVLTAQESAFSRALASRWLGCIRGESTLDGKVVVGPGGRAAVQVTGPDVRDVAGFCLPTELAEPMPSEAKGIAQLTTATKACLREAGLPDRVTIRADRSMVRSGDARVDRQADACFQKARLAQLRSYVAPPALLFVTDEAQGSTGPVFNLSRGNLVRIAQVTGAVLAATVLITVLVGRRLVRPLRALTDATRQPMDEQARVPVTTRDEIGLLATALNDLAARREQTEELRKSMVSDVAHELRTPLSNIRSWLEAAQDGLAQPDAQLLSLLLDEALLLQHIIDDLRDLAAADAGDLRIHREPHFVADLLEQVVEAHRGAAEAAGVRLGTELLADPELPVDGPRLRQLVGNVVANAVRHTPAGGSVTVRCAVHDDQVAIAVSDTGTGIAPADQARIFDRFWRADDSRARSTGGSGLGLSIARKLAEAHDGTIGVESVLGRGSTFTIRLPVAEPAAAGHRRPAVAGRGGGAAPVGPPCRPPGGRGDATRGPVTAGRAAWPSAGGGSRAGPASRRTRRSSARGSAPA</sequence>
<evidence type="ECO:0000256" key="8">
    <source>
        <dbReference type="ARBA" id="ARBA00022989"/>
    </source>
</evidence>
<dbReference type="PRINTS" id="PR00344">
    <property type="entry name" value="BCTRLSENSOR"/>
</dbReference>
<evidence type="ECO:0000256" key="7">
    <source>
        <dbReference type="ARBA" id="ARBA00022777"/>
    </source>
</evidence>
<comment type="subcellular location">
    <subcellularLocation>
        <location evidence="2">Cell membrane</location>
    </subcellularLocation>
</comment>
<dbReference type="InterPro" id="IPR005467">
    <property type="entry name" value="His_kinase_dom"/>
</dbReference>
<accession>A0A1C5ATN0</accession>
<dbReference type="Pfam" id="PF00512">
    <property type="entry name" value="HisKA"/>
    <property type="match status" value="1"/>
</dbReference>
<dbReference type="PROSITE" id="PS50885">
    <property type="entry name" value="HAMP"/>
    <property type="match status" value="1"/>
</dbReference>
<evidence type="ECO:0000256" key="5">
    <source>
        <dbReference type="ARBA" id="ARBA00022679"/>
    </source>
</evidence>
<dbReference type="EMBL" id="FMCT01000019">
    <property type="protein sequence ID" value="SCF48550.1"/>
    <property type="molecule type" value="Genomic_DNA"/>
</dbReference>
<dbReference type="SUPFAM" id="SSF55874">
    <property type="entry name" value="ATPase domain of HSP90 chaperone/DNA topoisomerase II/histidine kinase"/>
    <property type="match status" value="1"/>
</dbReference>
<dbReference type="InterPro" id="IPR003594">
    <property type="entry name" value="HATPase_dom"/>
</dbReference>
<dbReference type="SUPFAM" id="SSF158472">
    <property type="entry name" value="HAMP domain-like"/>
    <property type="match status" value="1"/>
</dbReference>
<gene>
    <name evidence="13" type="ORF">GA0070563_11932</name>
</gene>
<protein>
    <recommendedName>
        <fullName evidence="3">histidine kinase</fullName>
        <ecNumber evidence="3">2.7.13.3</ecNumber>
    </recommendedName>
</protein>
<dbReference type="SMART" id="SM00388">
    <property type="entry name" value="HisKA"/>
    <property type="match status" value="1"/>
</dbReference>
<dbReference type="InterPro" id="IPR036097">
    <property type="entry name" value="HisK_dim/P_sf"/>
</dbReference>
<dbReference type="Gene3D" id="6.10.340.10">
    <property type="match status" value="1"/>
</dbReference>
<evidence type="ECO:0000313" key="13">
    <source>
        <dbReference type="EMBL" id="SCF48550.1"/>
    </source>
</evidence>
<dbReference type="Gene3D" id="1.10.287.130">
    <property type="match status" value="1"/>
</dbReference>
<keyword evidence="4" id="KW-0597">Phosphoprotein</keyword>
<reference evidence="14" key="1">
    <citation type="submission" date="2016-06" db="EMBL/GenBank/DDBJ databases">
        <authorList>
            <person name="Varghese N."/>
            <person name="Submissions Spin"/>
        </authorList>
    </citation>
    <scope>NUCLEOTIDE SEQUENCE [LARGE SCALE GENOMIC DNA]</scope>
    <source>
        <strain evidence="14">DSM 43168</strain>
    </source>
</reference>
<dbReference type="CDD" id="cd16922">
    <property type="entry name" value="HATPase_EvgS-ArcB-TorS-like"/>
    <property type="match status" value="1"/>
</dbReference>
<dbReference type="SMART" id="SM00387">
    <property type="entry name" value="HATPase_c"/>
    <property type="match status" value="1"/>
</dbReference>
<dbReference type="RefSeq" id="WP_074478759.1">
    <property type="nucleotide sequence ID" value="NZ_FMCT01000019.1"/>
</dbReference>
<keyword evidence="9" id="KW-0902">Two-component regulatory system</keyword>
<dbReference type="EC" id="2.7.13.3" evidence="3"/>
<dbReference type="SMART" id="SM00304">
    <property type="entry name" value="HAMP"/>
    <property type="match status" value="1"/>
</dbReference>
<keyword evidence="14" id="KW-1185">Reference proteome</keyword>
<dbReference type="InterPro" id="IPR003661">
    <property type="entry name" value="HisK_dim/P_dom"/>
</dbReference>
<dbReference type="CDD" id="cd00082">
    <property type="entry name" value="HisKA"/>
    <property type="match status" value="1"/>
</dbReference>
<dbReference type="PANTHER" id="PTHR43711:SF1">
    <property type="entry name" value="HISTIDINE KINASE 1"/>
    <property type="match status" value="1"/>
</dbReference>
<dbReference type="Pfam" id="PF00672">
    <property type="entry name" value="HAMP"/>
    <property type="match status" value="1"/>
</dbReference>
<evidence type="ECO:0000313" key="14">
    <source>
        <dbReference type="Proteomes" id="UP000183585"/>
    </source>
</evidence>
<feature type="domain" description="HAMP" evidence="12">
    <location>
        <begin position="314"/>
        <end position="364"/>
    </location>
</feature>
<keyword evidence="7 13" id="KW-0418">Kinase</keyword>
<dbReference type="GO" id="GO:0000155">
    <property type="term" value="F:phosphorelay sensor kinase activity"/>
    <property type="evidence" value="ECO:0007669"/>
    <property type="project" value="InterPro"/>
</dbReference>